<dbReference type="Proteomes" id="UP001324115">
    <property type="component" value="Unassembled WGS sequence"/>
</dbReference>
<evidence type="ECO:0000313" key="3">
    <source>
        <dbReference type="Proteomes" id="UP001324115"/>
    </source>
</evidence>
<dbReference type="PANTHER" id="PTHR34115">
    <property type="entry name" value="PROTEIN, PUTATIVE-RELATED"/>
    <property type="match status" value="1"/>
</dbReference>
<reference evidence="2 3" key="1">
    <citation type="journal article" date="2023" name="G3 (Bethesda)">
        <title>A haplotype-resolved chromosome-scale genome for Quercus rubra L. provides insights into the genetics of adaptive traits for red oak species.</title>
        <authorList>
            <person name="Kapoor B."/>
            <person name="Jenkins J."/>
            <person name="Schmutz J."/>
            <person name="Zhebentyayeva T."/>
            <person name="Kuelheim C."/>
            <person name="Coggeshall M."/>
            <person name="Heim C."/>
            <person name="Lasky J.R."/>
            <person name="Leites L."/>
            <person name="Islam-Faridi N."/>
            <person name="Romero-Severson J."/>
            <person name="DeLeo V.L."/>
            <person name="Lucas S.M."/>
            <person name="Lazic D."/>
            <person name="Gailing O."/>
            <person name="Carlson J."/>
            <person name="Staton M."/>
        </authorList>
    </citation>
    <scope>NUCLEOTIDE SEQUENCE [LARGE SCALE GENOMIC DNA]</scope>
    <source>
        <strain evidence="2">Pseudo-F2</strain>
    </source>
</reference>
<keyword evidence="1" id="KW-1133">Transmembrane helix</keyword>
<organism evidence="2 3">
    <name type="scientific">Quercus rubra</name>
    <name type="common">Northern red oak</name>
    <name type="synonym">Quercus borealis</name>
    <dbReference type="NCBI Taxonomy" id="3512"/>
    <lineage>
        <taxon>Eukaryota</taxon>
        <taxon>Viridiplantae</taxon>
        <taxon>Streptophyta</taxon>
        <taxon>Embryophyta</taxon>
        <taxon>Tracheophyta</taxon>
        <taxon>Spermatophyta</taxon>
        <taxon>Magnoliopsida</taxon>
        <taxon>eudicotyledons</taxon>
        <taxon>Gunneridae</taxon>
        <taxon>Pentapetalae</taxon>
        <taxon>rosids</taxon>
        <taxon>fabids</taxon>
        <taxon>Fagales</taxon>
        <taxon>Fagaceae</taxon>
        <taxon>Quercus</taxon>
    </lineage>
</organism>
<keyword evidence="1" id="KW-0812">Transmembrane</keyword>
<accession>A0AAN7IF93</accession>
<proteinExistence type="predicted"/>
<feature type="transmembrane region" description="Helical" evidence="1">
    <location>
        <begin position="106"/>
        <end position="124"/>
    </location>
</feature>
<protein>
    <submittedName>
        <fullName evidence="2">Uncharacterized protein</fullName>
    </submittedName>
</protein>
<keyword evidence="1" id="KW-0472">Membrane</keyword>
<evidence type="ECO:0000313" key="2">
    <source>
        <dbReference type="EMBL" id="KAK4568507.1"/>
    </source>
</evidence>
<feature type="transmembrane region" description="Helical" evidence="1">
    <location>
        <begin position="35"/>
        <end position="54"/>
    </location>
</feature>
<dbReference type="AlphaFoldDB" id="A0AAN7IF93"/>
<feature type="transmembrane region" description="Helical" evidence="1">
    <location>
        <begin position="74"/>
        <end position="94"/>
    </location>
</feature>
<sequence length="201" mass="22775">MEVCRCSVNSGEAVSSTNRLKTAAIKVEKLLKSDAALGFFEAFHTVLVFLFPVLGGLITLRFQPIHISPLETHFATFLVFIVATIVYGIAYVLITLQPPNSEYRAIFRFICLVFGIIAIELLVSTIIPPHWLFIINLWLILIVGVLCLCKQIYQLLCYTAILVFNAVPSLFEKIYQLVHQIYDWLLQIFQSAICQAFSSRE</sequence>
<feature type="transmembrane region" description="Helical" evidence="1">
    <location>
        <begin position="130"/>
        <end position="148"/>
    </location>
</feature>
<dbReference type="EMBL" id="JAXUIC010000010">
    <property type="protein sequence ID" value="KAK4568507.1"/>
    <property type="molecule type" value="Genomic_DNA"/>
</dbReference>
<keyword evidence="3" id="KW-1185">Reference proteome</keyword>
<dbReference type="InterPro" id="IPR053258">
    <property type="entry name" value="Ca-permeable_cation_channel"/>
</dbReference>
<name>A0AAN7IF93_QUERU</name>
<dbReference type="PANTHER" id="PTHR34115:SF13">
    <property type="entry name" value="RPB1A"/>
    <property type="match status" value="1"/>
</dbReference>
<gene>
    <name evidence="2" type="ORF">RGQ29_004068</name>
</gene>
<comment type="caution">
    <text evidence="2">The sequence shown here is derived from an EMBL/GenBank/DDBJ whole genome shotgun (WGS) entry which is preliminary data.</text>
</comment>
<evidence type="ECO:0000256" key="1">
    <source>
        <dbReference type="SAM" id="Phobius"/>
    </source>
</evidence>